<feature type="domain" description="Rieske" evidence="5">
    <location>
        <begin position="1"/>
        <end position="71"/>
    </location>
</feature>
<dbReference type="Proteomes" id="UP000509301">
    <property type="component" value="Chromosome"/>
</dbReference>
<dbReference type="GO" id="GO:0051537">
    <property type="term" value="F:2 iron, 2 sulfur cluster binding"/>
    <property type="evidence" value="ECO:0007669"/>
    <property type="project" value="UniProtKB-KW"/>
</dbReference>
<dbReference type="EMBL" id="CP049074">
    <property type="protein sequence ID" value="QKR00679.1"/>
    <property type="molecule type" value="Genomic_DNA"/>
</dbReference>
<dbReference type="GeneID" id="55642283"/>
<keyword evidence="7" id="KW-1185">Reference proteome</keyword>
<evidence type="ECO:0000313" key="7">
    <source>
        <dbReference type="Proteomes" id="UP000509301"/>
    </source>
</evidence>
<dbReference type="Gene3D" id="2.102.10.10">
    <property type="entry name" value="Rieske [2Fe-2S] iron-sulphur domain"/>
    <property type="match status" value="1"/>
</dbReference>
<evidence type="ECO:0000256" key="1">
    <source>
        <dbReference type="ARBA" id="ARBA00022714"/>
    </source>
</evidence>
<protein>
    <submittedName>
        <fullName evidence="6">Rieske 2Fe-2S domain-containing protein</fullName>
    </submittedName>
</protein>
<keyword evidence="2" id="KW-0479">Metal-binding</keyword>
<keyword evidence="3" id="KW-0408">Iron</keyword>
<dbReference type="InterPro" id="IPR017941">
    <property type="entry name" value="Rieske_2Fe-2S"/>
</dbReference>
<evidence type="ECO:0000313" key="6">
    <source>
        <dbReference type="EMBL" id="QKR00679.1"/>
    </source>
</evidence>
<name>A0A6N0NYN7_9CREN</name>
<dbReference type="OrthoDB" id="6837at2157"/>
<dbReference type="AlphaFoldDB" id="A0A6N0NYN7"/>
<sequence length="104" mass="11762">MSLGVLEVDGYPVMVYRKGGIEYMWLAGCPHKKRPILADGHKIFDDKIECPFHRAVFSLVTGEMVIPPDSKTPCSMCRLIKVELKEGRATYYGEPFFPELPKGK</sequence>
<dbReference type="InterPro" id="IPR036922">
    <property type="entry name" value="Rieske_2Fe-2S_sf"/>
</dbReference>
<keyword evidence="1" id="KW-0001">2Fe-2S</keyword>
<reference evidence="6 7" key="1">
    <citation type="submission" date="2020-02" db="EMBL/GenBank/DDBJ databases">
        <title>Comparative genome analysis reveals the metabolism and evolution of the thermophilic archaeal genus Metallosphaera.</title>
        <authorList>
            <person name="Jiang C."/>
        </authorList>
    </citation>
    <scope>NUCLEOTIDE SEQUENCE [LARGE SCALE GENOMIC DNA]</scope>
    <source>
        <strain evidence="6 7">Ric-A</strain>
    </source>
</reference>
<dbReference type="RefSeq" id="WP_174631934.1">
    <property type="nucleotide sequence ID" value="NZ_CP049074.1"/>
</dbReference>
<dbReference type="Pfam" id="PF00355">
    <property type="entry name" value="Rieske"/>
    <property type="match status" value="1"/>
</dbReference>
<evidence type="ECO:0000259" key="5">
    <source>
        <dbReference type="PROSITE" id="PS51296"/>
    </source>
</evidence>
<evidence type="ECO:0000256" key="4">
    <source>
        <dbReference type="ARBA" id="ARBA00023014"/>
    </source>
</evidence>
<dbReference type="SUPFAM" id="SSF50022">
    <property type="entry name" value="ISP domain"/>
    <property type="match status" value="1"/>
</dbReference>
<gene>
    <name evidence="6" type="ORF">GWK48_10025</name>
</gene>
<proteinExistence type="predicted"/>
<accession>A0A6N0NYN7</accession>
<evidence type="ECO:0000256" key="2">
    <source>
        <dbReference type="ARBA" id="ARBA00022723"/>
    </source>
</evidence>
<evidence type="ECO:0000256" key="3">
    <source>
        <dbReference type="ARBA" id="ARBA00023004"/>
    </source>
</evidence>
<dbReference type="PROSITE" id="PS51296">
    <property type="entry name" value="RIESKE"/>
    <property type="match status" value="1"/>
</dbReference>
<dbReference type="KEGG" id="mten:GWK48_10025"/>
<dbReference type="GO" id="GO:0046872">
    <property type="term" value="F:metal ion binding"/>
    <property type="evidence" value="ECO:0007669"/>
    <property type="project" value="UniProtKB-KW"/>
</dbReference>
<organism evidence="6 7">
    <name type="scientific">Metallosphaera tengchongensis</name>
    <dbReference type="NCBI Taxonomy" id="1532350"/>
    <lineage>
        <taxon>Archaea</taxon>
        <taxon>Thermoproteota</taxon>
        <taxon>Thermoprotei</taxon>
        <taxon>Sulfolobales</taxon>
        <taxon>Sulfolobaceae</taxon>
        <taxon>Metallosphaera</taxon>
    </lineage>
</organism>
<keyword evidence="4" id="KW-0411">Iron-sulfur</keyword>